<organism evidence="1 2">
    <name type="scientific">Eumeta variegata</name>
    <name type="common">Bagworm moth</name>
    <name type="synonym">Eumeta japonica</name>
    <dbReference type="NCBI Taxonomy" id="151549"/>
    <lineage>
        <taxon>Eukaryota</taxon>
        <taxon>Metazoa</taxon>
        <taxon>Ecdysozoa</taxon>
        <taxon>Arthropoda</taxon>
        <taxon>Hexapoda</taxon>
        <taxon>Insecta</taxon>
        <taxon>Pterygota</taxon>
        <taxon>Neoptera</taxon>
        <taxon>Endopterygota</taxon>
        <taxon>Lepidoptera</taxon>
        <taxon>Glossata</taxon>
        <taxon>Ditrysia</taxon>
        <taxon>Tineoidea</taxon>
        <taxon>Psychidae</taxon>
        <taxon>Oiketicinae</taxon>
        <taxon>Eumeta</taxon>
    </lineage>
</organism>
<name>A0A4C1ZQA4_EUMVA</name>
<evidence type="ECO:0000313" key="1">
    <source>
        <dbReference type="EMBL" id="GBP89918.1"/>
    </source>
</evidence>
<dbReference type="AlphaFoldDB" id="A0A4C1ZQA4"/>
<accession>A0A4C1ZQA4</accession>
<sequence>MEPTGLRRRTNSATFIVAQVPVGSSPRSVAFGPVPWTSLSILCNCVCKCSFELRFGCRAPPVYESVRYRAVFIVRQQSSYVCSSRVFIPAYCAVCTLRLRPVSTPRVLSSRGHVSNIRSRFSYFVCFAHINRSLSK</sequence>
<dbReference type="Proteomes" id="UP000299102">
    <property type="component" value="Unassembled WGS sequence"/>
</dbReference>
<dbReference type="EMBL" id="BGZK01002044">
    <property type="protein sequence ID" value="GBP89918.1"/>
    <property type="molecule type" value="Genomic_DNA"/>
</dbReference>
<protein>
    <submittedName>
        <fullName evidence="1">Uncharacterized protein</fullName>
    </submittedName>
</protein>
<gene>
    <name evidence="1" type="ORF">EVAR_63581_1</name>
</gene>
<evidence type="ECO:0000313" key="2">
    <source>
        <dbReference type="Proteomes" id="UP000299102"/>
    </source>
</evidence>
<proteinExistence type="predicted"/>
<comment type="caution">
    <text evidence="1">The sequence shown here is derived from an EMBL/GenBank/DDBJ whole genome shotgun (WGS) entry which is preliminary data.</text>
</comment>
<reference evidence="1 2" key="1">
    <citation type="journal article" date="2019" name="Commun. Biol.">
        <title>The bagworm genome reveals a unique fibroin gene that provides high tensile strength.</title>
        <authorList>
            <person name="Kono N."/>
            <person name="Nakamura H."/>
            <person name="Ohtoshi R."/>
            <person name="Tomita M."/>
            <person name="Numata K."/>
            <person name="Arakawa K."/>
        </authorList>
    </citation>
    <scope>NUCLEOTIDE SEQUENCE [LARGE SCALE GENOMIC DNA]</scope>
</reference>
<keyword evidence="2" id="KW-1185">Reference proteome</keyword>